<dbReference type="Gene3D" id="3.90.1200.10">
    <property type="match status" value="1"/>
</dbReference>
<evidence type="ECO:0000313" key="4">
    <source>
        <dbReference type="Proteomes" id="UP000228921"/>
    </source>
</evidence>
<dbReference type="SUPFAM" id="SSF56112">
    <property type="entry name" value="Protein kinase-like (PK-like)"/>
    <property type="match status" value="1"/>
</dbReference>
<dbReference type="AlphaFoldDB" id="A0A2M8P2D8"/>
<protein>
    <recommendedName>
        <fullName evidence="5">Clp R domain-containing protein</fullName>
    </recommendedName>
</protein>
<name>A0A2M8P2D8_9CHLR</name>
<dbReference type="InterPro" id="IPR045544">
    <property type="entry name" value="TCAD9"/>
</dbReference>
<evidence type="ECO:0000259" key="1">
    <source>
        <dbReference type="Pfam" id="PF02861"/>
    </source>
</evidence>
<organism evidence="3 4">
    <name type="scientific">Candidatus Thermofonsia Clade 1 bacterium</name>
    <dbReference type="NCBI Taxonomy" id="2364210"/>
    <lineage>
        <taxon>Bacteria</taxon>
        <taxon>Bacillati</taxon>
        <taxon>Chloroflexota</taxon>
        <taxon>Candidatus Thermofontia</taxon>
        <taxon>Candidatus Thermofonsia Clade 1</taxon>
    </lineage>
</organism>
<dbReference type="InterPro" id="IPR011009">
    <property type="entry name" value="Kinase-like_dom_sf"/>
</dbReference>
<comment type="caution">
    <text evidence="3">The sequence shown here is derived from an EMBL/GenBank/DDBJ whole genome shotgun (WGS) entry which is preliminary data.</text>
</comment>
<sequence>MSSQRFPSLDELIALARHESAARRDYYIGVEHLLLALLRIEGGIAAHIFAQQDSSSSYVEFIAQSNSSAEALSYLGIPSPRASRVIARAQSYIQQGMQPAERALLRALLEERDSLVIRRVVHNLGVRRKQLLKAVDEWRVEFATNPSLPPPRVINNDPRYSLSPEELSILQQIFRTCPQVIVERSLSSVGNSYSGARVLLVRAFDAQRRTLAPSVVKLHDRQAILWEKMRYNEHVRDKLPANTSHIMLDALPEDSPIGGLKYSYVQGALDAQTTSLRDFALSQPPQVVARLLRERLYEAFRHTWWDQRTAYQFTVWQEYELLLPPALELEALPEPPATARKIEPLQDVLRAEGAFCPDELVILTNFTVLKTKPMRNNTVQLVAGGNAEAMNLASRVDVRNFDLGAHPNLQRGTILKRVAGRVIRTRDDILQEQVLALAPNFDFAADPLPRHAALSERLPNPLRNYRTLLEAYLSGTFCSMHGDLHLGNILIGRDGAAWLIDFEWTRDGHTLFDWATLEISLLLELLAPHLSESWDSVWQAVALLNQLNQACYLTPQALDTELFSADELYAKALIPVTEVRRIAARLLQGGNWAEYFIPLGLMALRALSWRERPLAARRLAYLITALAIHTVRQVALAARQSDPTTDQKSVQ</sequence>
<evidence type="ECO:0000313" key="3">
    <source>
        <dbReference type="EMBL" id="PJF31719.1"/>
    </source>
</evidence>
<dbReference type="SUPFAM" id="SSF81923">
    <property type="entry name" value="Double Clp-N motif"/>
    <property type="match status" value="1"/>
</dbReference>
<proteinExistence type="predicted"/>
<feature type="domain" description="Ternary complex associated" evidence="2">
    <location>
        <begin position="194"/>
        <end position="607"/>
    </location>
</feature>
<evidence type="ECO:0008006" key="5">
    <source>
        <dbReference type="Google" id="ProtNLM"/>
    </source>
</evidence>
<feature type="domain" description="Clp R" evidence="1">
    <location>
        <begin position="9"/>
        <end position="94"/>
    </location>
</feature>
<gene>
    <name evidence="3" type="ORF">CUN51_01910</name>
</gene>
<dbReference type="InterPro" id="IPR004176">
    <property type="entry name" value="Clp_R_N"/>
</dbReference>
<dbReference type="InterPro" id="IPR036628">
    <property type="entry name" value="Clp_N_dom_sf"/>
</dbReference>
<reference evidence="3 4" key="1">
    <citation type="submission" date="2017-11" db="EMBL/GenBank/DDBJ databases">
        <title>Evolution of Phototrophy in the Chloroflexi Phylum Driven by Horizontal Gene Transfer.</title>
        <authorList>
            <person name="Ward L.M."/>
            <person name="Hemp J."/>
            <person name="Shih P.M."/>
            <person name="Mcglynn S.E."/>
            <person name="Fischer W."/>
        </authorList>
    </citation>
    <scope>NUCLEOTIDE SEQUENCE [LARGE SCALE GENOMIC DNA]</scope>
    <source>
        <strain evidence="3">CP2_2F</strain>
    </source>
</reference>
<dbReference type="EMBL" id="PGTK01000002">
    <property type="protein sequence ID" value="PJF31719.1"/>
    <property type="molecule type" value="Genomic_DNA"/>
</dbReference>
<dbReference type="Pfam" id="PF02861">
    <property type="entry name" value="Clp_N"/>
    <property type="match status" value="1"/>
</dbReference>
<accession>A0A2M8P2D8</accession>
<dbReference type="Gene3D" id="1.10.1780.10">
    <property type="entry name" value="Clp, N-terminal domain"/>
    <property type="match status" value="1"/>
</dbReference>
<evidence type="ECO:0000259" key="2">
    <source>
        <dbReference type="Pfam" id="PF19974"/>
    </source>
</evidence>
<dbReference type="Pfam" id="PF19974">
    <property type="entry name" value="TCAD9"/>
    <property type="match status" value="1"/>
</dbReference>
<dbReference type="Proteomes" id="UP000228921">
    <property type="component" value="Unassembled WGS sequence"/>
</dbReference>